<reference evidence="2" key="1">
    <citation type="submission" date="2022-12" db="EMBL/GenBank/DDBJ databases">
        <title>Chromosome-level genome assembly of the bean flower thrips Megalurothrips usitatus.</title>
        <authorList>
            <person name="Ma L."/>
            <person name="Liu Q."/>
            <person name="Li H."/>
            <person name="Cai W."/>
        </authorList>
    </citation>
    <scope>NUCLEOTIDE SEQUENCE</scope>
    <source>
        <strain evidence="2">Cailab_2022a</strain>
    </source>
</reference>
<feature type="region of interest" description="Disordered" evidence="1">
    <location>
        <begin position="1"/>
        <end position="52"/>
    </location>
</feature>
<sequence>MDPTSPGASVWSAAWTSTPRSSSPGARLAARRRARCTAVTSSGRSTSTTPGT</sequence>
<name>A0AAV7XVM2_9NEOP</name>
<dbReference type="AlphaFoldDB" id="A0AAV7XVM2"/>
<dbReference type="EMBL" id="JAPTSV010000004">
    <property type="protein sequence ID" value="KAJ1528866.1"/>
    <property type="molecule type" value="Genomic_DNA"/>
</dbReference>
<feature type="compositionally biased region" description="Low complexity" evidence="1">
    <location>
        <begin position="36"/>
        <end position="52"/>
    </location>
</feature>
<dbReference type="Proteomes" id="UP001075354">
    <property type="component" value="Chromosome 4"/>
</dbReference>
<gene>
    <name evidence="2" type="ORF">ONE63_007238</name>
</gene>
<protein>
    <submittedName>
        <fullName evidence="2">Uncharacterized protein</fullName>
    </submittedName>
</protein>
<organism evidence="2 3">
    <name type="scientific">Megalurothrips usitatus</name>
    <name type="common">bean blossom thrips</name>
    <dbReference type="NCBI Taxonomy" id="439358"/>
    <lineage>
        <taxon>Eukaryota</taxon>
        <taxon>Metazoa</taxon>
        <taxon>Ecdysozoa</taxon>
        <taxon>Arthropoda</taxon>
        <taxon>Hexapoda</taxon>
        <taxon>Insecta</taxon>
        <taxon>Pterygota</taxon>
        <taxon>Neoptera</taxon>
        <taxon>Paraneoptera</taxon>
        <taxon>Thysanoptera</taxon>
        <taxon>Terebrantia</taxon>
        <taxon>Thripoidea</taxon>
        <taxon>Thripidae</taxon>
        <taxon>Megalurothrips</taxon>
    </lineage>
</organism>
<keyword evidence="3" id="KW-1185">Reference proteome</keyword>
<evidence type="ECO:0000313" key="2">
    <source>
        <dbReference type="EMBL" id="KAJ1528866.1"/>
    </source>
</evidence>
<comment type="caution">
    <text evidence="2">The sequence shown here is derived from an EMBL/GenBank/DDBJ whole genome shotgun (WGS) entry which is preliminary data.</text>
</comment>
<proteinExistence type="predicted"/>
<accession>A0AAV7XVM2</accession>
<evidence type="ECO:0000313" key="3">
    <source>
        <dbReference type="Proteomes" id="UP001075354"/>
    </source>
</evidence>
<evidence type="ECO:0000256" key="1">
    <source>
        <dbReference type="SAM" id="MobiDB-lite"/>
    </source>
</evidence>